<feature type="signal peptide" evidence="10">
    <location>
        <begin position="1"/>
        <end position="30"/>
    </location>
</feature>
<keyword evidence="6 8" id="KW-0472">Membrane</keyword>
<dbReference type="Gene3D" id="2.60.40.1120">
    <property type="entry name" value="Carboxypeptidase-like, regulatory domain"/>
    <property type="match status" value="1"/>
</dbReference>
<dbReference type="NCBIfam" id="TIGR04056">
    <property type="entry name" value="OMP_RagA_SusC"/>
    <property type="match status" value="1"/>
</dbReference>
<feature type="domain" description="TonB-dependent receptor plug" evidence="12">
    <location>
        <begin position="136"/>
        <end position="242"/>
    </location>
</feature>
<dbReference type="InterPro" id="IPR008969">
    <property type="entry name" value="CarboxyPept-like_regulatory"/>
</dbReference>
<reference evidence="14" key="1">
    <citation type="submission" date="2023-07" db="EMBL/GenBank/DDBJ databases">
        <title>Functional and genomic diversity of the sorghum phyllosphere microbiome.</title>
        <authorList>
            <person name="Shade A."/>
        </authorList>
    </citation>
    <scope>NUCLEOTIDE SEQUENCE [LARGE SCALE GENOMIC DNA]</scope>
    <source>
        <strain evidence="14">SORGH_AS_0422</strain>
    </source>
</reference>
<evidence type="ECO:0000256" key="4">
    <source>
        <dbReference type="ARBA" id="ARBA00022692"/>
    </source>
</evidence>
<dbReference type="InterPro" id="IPR039426">
    <property type="entry name" value="TonB-dep_rcpt-like"/>
</dbReference>
<dbReference type="InterPro" id="IPR023996">
    <property type="entry name" value="TonB-dep_OMP_SusC/RagA"/>
</dbReference>
<dbReference type="Pfam" id="PF07715">
    <property type="entry name" value="Plug"/>
    <property type="match status" value="1"/>
</dbReference>
<keyword evidence="2 8" id="KW-0813">Transport</keyword>
<feature type="chain" id="PRO_5046432765" evidence="10">
    <location>
        <begin position="31"/>
        <end position="1002"/>
    </location>
</feature>
<feature type="domain" description="TonB-dependent receptor-like beta-barrel" evidence="11">
    <location>
        <begin position="400"/>
        <end position="960"/>
    </location>
</feature>
<dbReference type="InterPro" id="IPR023997">
    <property type="entry name" value="TonB-dep_OMP_SusC/RagA_CS"/>
</dbReference>
<evidence type="ECO:0000256" key="10">
    <source>
        <dbReference type="SAM" id="SignalP"/>
    </source>
</evidence>
<keyword evidence="4 8" id="KW-0812">Transmembrane</keyword>
<evidence type="ECO:0000256" key="5">
    <source>
        <dbReference type="ARBA" id="ARBA00023077"/>
    </source>
</evidence>
<dbReference type="SUPFAM" id="SSF49464">
    <property type="entry name" value="Carboxypeptidase regulatory domain-like"/>
    <property type="match status" value="1"/>
</dbReference>
<keyword evidence="5 9" id="KW-0798">TonB box</keyword>
<organism evidence="13 14">
    <name type="scientific">Mucilaginibacter terrae</name>
    <dbReference type="NCBI Taxonomy" id="1955052"/>
    <lineage>
        <taxon>Bacteria</taxon>
        <taxon>Pseudomonadati</taxon>
        <taxon>Bacteroidota</taxon>
        <taxon>Sphingobacteriia</taxon>
        <taxon>Sphingobacteriales</taxon>
        <taxon>Sphingobacteriaceae</taxon>
        <taxon>Mucilaginibacter</taxon>
    </lineage>
</organism>
<evidence type="ECO:0000256" key="1">
    <source>
        <dbReference type="ARBA" id="ARBA00004571"/>
    </source>
</evidence>
<dbReference type="Pfam" id="PF13620">
    <property type="entry name" value="CarboxypepD_reg"/>
    <property type="match status" value="1"/>
</dbReference>
<evidence type="ECO:0000259" key="12">
    <source>
        <dbReference type="Pfam" id="PF07715"/>
    </source>
</evidence>
<dbReference type="InterPro" id="IPR012910">
    <property type="entry name" value="Plug_dom"/>
</dbReference>
<sequence length="1002" mass="109074">MIKMYKHCLKCLQLIALICGITLLSTAAHAQSAPSATGIVKDTLGVPIVGASVKAENKLTGSAVNSTTDANGVFNISNLQTGGNYSFTFTFVGFETKTLTGYQASAGNKISLSVTLKESATSLTQVVVTGYGTSRKADLTGAVTSVQAEDFNRGVISTPSQLLQGKVPGLNITRSGNPNDVGAVILRGPSTLRNGAQEPFYVIDGVPGASIDLLAPDDITSIDVLRDASSTAIYGSRAANGVIMVTTRKAKPGQTTLSYSTYGAVEKVSNQIEVLSGDELRNYLQANNRTLNIVDNNPGANTDWQKELTKTSLSHNHNLSLSGNSGTTAYSGSLNYFNNQGIIKSSALERFILRANIDHKLFDNKLRFNVSAVNSVTASRNIPNEVYQNMLTYLPTVNVKQPDGSFTENFTRTRGYLNPVSLIENNILDRKVKTFLGNALAEARLLPGLKYTLSVSYQNEQVNNNTYYNRFSGLAQGLNGFAARSAAENSKKVLETFFNYDKVFGKHDLKLLAGYSWQEDRLNDGFSTSNQNFVTDALSYNNLALGNAPAGTAIRYDLLAPISTIRLISFYGRAQYQYDGKYLFQATMRRDGSSAFGVNNQWGYFPAVSAGWNISKEDFMRDVKWISDLKLRGGYGSSGNSQGFNAFTRLLLYRTSTTSKFYYNGSYINAVGAYQNPNADLKWERTNVANIGLDFSLFNNILTGSVDVYDKSTSDLINDYQVSTTQYFVPTLTANAGKISNKGVEVMVTVRPLTGKALKWTSTLNFAHNQNKIESLSSDLFKLGSQPSAYLGGKGQSANPSQIIQQGLPLGSFTLARYAGKNAAGVSQFYKADGSVSTTPPVVADFAYVGNAQPKIIYGWGNTFTYKSFDLSFFIRGVYGNKILNATLANLNSPSDATTVNIPRFTLDESPADNNAYILSDRFLESGSYLRLDNATFGYNIPLKSKAVNRLRVYATGNNLFVITKYRGIDPEINMGGITPGIDNNNFYPKTRSFMLGVNVIF</sequence>
<protein>
    <submittedName>
        <fullName evidence="13">TonB-linked SusC/RagA family outer membrane protein</fullName>
    </submittedName>
</protein>
<keyword evidence="14" id="KW-1185">Reference proteome</keyword>
<dbReference type="EMBL" id="JAVLVU010000001">
    <property type="protein sequence ID" value="MDT3403582.1"/>
    <property type="molecule type" value="Genomic_DNA"/>
</dbReference>
<comment type="similarity">
    <text evidence="8 9">Belongs to the TonB-dependent receptor family.</text>
</comment>
<comment type="caution">
    <text evidence="13">The sequence shown here is derived from an EMBL/GenBank/DDBJ whole genome shotgun (WGS) entry which is preliminary data.</text>
</comment>
<name>A0ABU3GX65_9SPHI</name>
<dbReference type="Gene3D" id="2.40.170.20">
    <property type="entry name" value="TonB-dependent receptor, beta-barrel domain"/>
    <property type="match status" value="1"/>
</dbReference>
<evidence type="ECO:0000256" key="8">
    <source>
        <dbReference type="PROSITE-ProRule" id="PRU01360"/>
    </source>
</evidence>
<evidence type="ECO:0000313" key="13">
    <source>
        <dbReference type="EMBL" id="MDT3403582.1"/>
    </source>
</evidence>
<dbReference type="InterPro" id="IPR037066">
    <property type="entry name" value="Plug_dom_sf"/>
</dbReference>
<evidence type="ECO:0000256" key="7">
    <source>
        <dbReference type="ARBA" id="ARBA00023237"/>
    </source>
</evidence>
<dbReference type="Pfam" id="PF00593">
    <property type="entry name" value="TonB_dep_Rec_b-barrel"/>
    <property type="match status" value="1"/>
</dbReference>
<dbReference type="NCBIfam" id="TIGR04057">
    <property type="entry name" value="SusC_RagA_signa"/>
    <property type="match status" value="1"/>
</dbReference>
<keyword evidence="7 8" id="KW-0998">Cell outer membrane</keyword>
<keyword evidence="10" id="KW-0732">Signal</keyword>
<evidence type="ECO:0000313" key="14">
    <source>
        <dbReference type="Proteomes" id="UP001258315"/>
    </source>
</evidence>
<dbReference type="PROSITE" id="PS52016">
    <property type="entry name" value="TONB_DEPENDENT_REC_3"/>
    <property type="match status" value="1"/>
</dbReference>
<evidence type="ECO:0000256" key="6">
    <source>
        <dbReference type="ARBA" id="ARBA00023136"/>
    </source>
</evidence>
<evidence type="ECO:0000256" key="9">
    <source>
        <dbReference type="RuleBase" id="RU003357"/>
    </source>
</evidence>
<evidence type="ECO:0000256" key="2">
    <source>
        <dbReference type="ARBA" id="ARBA00022448"/>
    </source>
</evidence>
<dbReference type="Gene3D" id="2.170.130.10">
    <property type="entry name" value="TonB-dependent receptor, plug domain"/>
    <property type="match status" value="1"/>
</dbReference>
<keyword evidence="3 8" id="KW-1134">Transmembrane beta strand</keyword>
<proteinExistence type="inferred from homology"/>
<accession>A0ABU3GX65</accession>
<evidence type="ECO:0000259" key="11">
    <source>
        <dbReference type="Pfam" id="PF00593"/>
    </source>
</evidence>
<evidence type="ECO:0000256" key="3">
    <source>
        <dbReference type="ARBA" id="ARBA00022452"/>
    </source>
</evidence>
<gene>
    <name evidence="13" type="ORF">QE417_002654</name>
</gene>
<dbReference type="InterPro" id="IPR036942">
    <property type="entry name" value="Beta-barrel_TonB_sf"/>
</dbReference>
<dbReference type="Proteomes" id="UP001258315">
    <property type="component" value="Unassembled WGS sequence"/>
</dbReference>
<dbReference type="InterPro" id="IPR000531">
    <property type="entry name" value="Beta-barrel_TonB"/>
</dbReference>
<comment type="subcellular location">
    <subcellularLocation>
        <location evidence="1 8">Cell outer membrane</location>
        <topology evidence="1 8">Multi-pass membrane protein</topology>
    </subcellularLocation>
</comment>
<dbReference type="SUPFAM" id="SSF56935">
    <property type="entry name" value="Porins"/>
    <property type="match status" value="1"/>
</dbReference>